<gene>
    <name evidence="2" type="ORF">ABII15_15000</name>
</gene>
<dbReference type="AlphaFoldDB" id="A0AAU8ITT0"/>
<keyword evidence="1" id="KW-0472">Membrane</keyword>
<feature type="transmembrane region" description="Helical" evidence="1">
    <location>
        <begin position="21"/>
        <end position="44"/>
    </location>
</feature>
<dbReference type="EMBL" id="CP159534">
    <property type="protein sequence ID" value="XCJ71201.1"/>
    <property type="molecule type" value="Genomic_DNA"/>
</dbReference>
<dbReference type="InterPro" id="IPR010390">
    <property type="entry name" value="ABC-2_transporter-like"/>
</dbReference>
<dbReference type="Pfam" id="PF06182">
    <property type="entry name" value="ABC2_membrane_6"/>
    <property type="match status" value="1"/>
</dbReference>
<keyword evidence="1" id="KW-0812">Transmembrane</keyword>
<protein>
    <submittedName>
        <fullName evidence="2">ABC-2 family transporter protein</fullName>
    </submittedName>
</protein>
<organism evidence="2">
    <name type="scientific">Streptomyces tabacisoli</name>
    <dbReference type="NCBI Taxonomy" id="3156398"/>
    <lineage>
        <taxon>Bacteria</taxon>
        <taxon>Bacillati</taxon>
        <taxon>Actinomycetota</taxon>
        <taxon>Actinomycetes</taxon>
        <taxon>Kitasatosporales</taxon>
        <taxon>Streptomycetaceae</taxon>
        <taxon>Streptomyces</taxon>
    </lineage>
</organism>
<evidence type="ECO:0000313" key="2">
    <source>
        <dbReference type="EMBL" id="XCJ71201.1"/>
    </source>
</evidence>
<sequence>MGALRLYAAVVASGLRRYATYRASTAAGIVTNTVFGMIIAYTYLALWDERPHLGGYDQAQALTFVWIGQALFAVMMLGMPSGVEAELMERIRSGDIAVDLYRPVDLQCWWLALDLGRALFQLLGRGVVPLVVGALAFPLALPHDPVRWLAFLVAVVLGCVVSFALRYLVAMSAFWFMDGNGAVQMYGIVGTFFSGMLLPLNVFPGAIGDVARALPWSALLQVPADVLMGTHPGRGPLGSYLFQAGWAAGLLGAGRLLQRAATRRVVVQGG</sequence>
<dbReference type="KEGG" id="stac:ABII15_15000"/>
<proteinExistence type="predicted"/>
<feature type="transmembrane region" description="Helical" evidence="1">
    <location>
        <begin position="237"/>
        <end position="257"/>
    </location>
</feature>
<dbReference type="PANTHER" id="PTHR36832:SF2">
    <property type="entry name" value="INTEGRAL MEMBRANE PROTEIN"/>
    <property type="match status" value="1"/>
</dbReference>
<name>A0AAU8ITT0_9ACTN</name>
<feature type="transmembrane region" description="Helical" evidence="1">
    <location>
        <begin position="64"/>
        <end position="83"/>
    </location>
</feature>
<dbReference type="RefSeq" id="WP_353942828.1">
    <property type="nucleotide sequence ID" value="NZ_CP159534.1"/>
</dbReference>
<dbReference type="PANTHER" id="PTHR36832">
    <property type="entry name" value="SLR1174 PROTEIN-RELATED"/>
    <property type="match status" value="1"/>
</dbReference>
<feature type="transmembrane region" description="Helical" evidence="1">
    <location>
        <begin position="122"/>
        <end position="141"/>
    </location>
</feature>
<feature type="transmembrane region" description="Helical" evidence="1">
    <location>
        <begin position="181"/>
        <end position="200"/>
    </location>
</feature>
<reference evidence="2" key="1">
    <citation type="submission" date="2024-06" db="EMBL/GenBank/DDBJ databases">
        <title>Streptomyces sp. strain HUAS MG91 genome sequences.</title>
        <authorList>
            <person name="Mo P."/>
        </authorList>
    </citation>
    <scope>NUCLEOTIDE SEQUENCE</scope>
    <source>
        <strain evidence="2">HUAS MG91</strain>
    </source>
</reference>
<keyword evidence="1" id="KW-1133">Transmembrane helix</keyword>
<evidence type="ECO:0000256" key="1">
    <source>
        <dbReference type="SAM" id="Phobius"/>
    </source>
</evidence>
<accession>A0AAU8ITT0</accession>
<feature type="transmembrane region" description="Helical" evidence="1">
    <location>
        <begin position="147"/>
        <end position="169"/>
    </location>
</feature>